<dbReference type="AlphaFoldDB" id="A0AAN8PU99"/>
<dbReference type="Proteomes" id="UP001372834">
    <property type="component" value="Unassembled WGS sequence"/>
</dbReference>
<organism evidence="1 2">
    <name type="scientific">Polyplax serrata</name>
    <name type="common">Common mouse louse</name>
    <dbReference type="NCBI Taxonomy" id="468196"/>
    <lineage>
        <taxon>Eukaryota</taxon>
        <taxon>Metazoa</taxon>
        <taxon>Ecdysozoa</taxon>
        <taxon>Arthropoda</taxon>
        <taxon>Hexapoda</taxon>
        <taxon>Insecta</taxon>
        <taxon>Pterygota</taxon>
        <taxon>Neoptera</taxon>
        <taxon>Paraneoptera</taxon>
        <taxon>Psocodea</taxon>
        <taxon>Troctomorpha</taxon>
        <taxon>Phthiraptera</taxon>
        <taxon>Anoplura</taxon>
        <taxon>Polyplacidae</taxon>
        <taxon>Polyplax</taxon>
    </lineage>
</organism>
<gene>
    <name evidence="1" type="ORF">RUM43_011144</name>
</gene>
<comment type="caution">
    <text evidence="1">The sequence shown here is derived from an EMBL/GenBank/DDBJ whole genome shotgun (WGS) entry which is preliminary data.</text>
</comment>
<name>A0AAN8PU99_POLSC</name>
<reference evidence="1 2" key="1">
    <citation type="submission" date="2023-10" db="EMBL/GenBank/DDBJ databases">
        <title>Genomes of two closely related lineages of the louse Polyplax serrata with different host specificities.</title>
        <authorList>
            <person name="Martinu J."/>
            <person name="Tarabai H."/>
            <person name="Stefka J."/>
            <person name="Hypsa V."/>
        </authorList>
    </citation>
    <scope>NUCLEOTIDE SEQUENCE [LARGE SCALE GENOMIC DNA]</scope>
    <source>
        <strain evidence="1">HR10_N</strain>
    </source>
</reference>
<evidence type="ECO:0000313" key="2">
    <source>
        <dbReference type="Proteomes" id="UP001372834"/>
    </source>
</evidence>
<sequence length="265" mass="30976">MHEKGTTTSKNTLYYEFSRSTLSSCSDTSLRSLDLNSVRSHERLGPSQGKSDLYRLFERKKLKEKSLSKKVHTPFDRKLNRTCWPIELSKVCRIKKKPTEKKKRKPHYKFPRNNKFLKAPFLNLLNSDSSDAEEEQGRRSKKISNQKHFFYEPVTPQMLMDVLQDPEHLYSGATIDMIISKLTTKYIVTYIAFRSTGALKLDLNPTVEMLKKEVLEKLHCAMKLGMVTEIQGYYTVVCCLPMGKLPRKKVDAFWDLWYRKMKGFN</sequence>
<accession>A0AAN8PU99</accession>
<protein>
    <submittedName>
        <fullName evidence="1">Uncharacterized protein</fullName>
    </submittedName>
</protein>
<proteinExistence type="predicted"/>
<evidence type="ECO:0000313" key="1">
    <source>
        <dbReference type="EMBL" id="KAK6620848.1"/>
    </source>
</evidence>
<dbReference type="EMBL" id="JAWJWE010000039">
    <property type="protein sequence ID" value="KAK6620848.1"/>
    <property type="molecule type" value="Genomic_DNA"/>
</dbReference>